<evidence type="ECO:0000256" key="1">
    <source>
        <dbReference type="SAM" id="Phobius"/>
    </source>
</evidence>
<dbReference type="RefSeq" id="WP_152942706.1">
    <property type="nucleotide sequence ID" value="NZ_CP045482.1"/>
</dbReference>
<dbReference type="KEGG" id="aamb:D1866_03950"/>
<keyword evidence="1" id="KW-0812">Transmembrane</keyword>
<evidence type="ECO:0000313" key="4">
    <source>
        <dbReference type="Proteomes" id="UP000426328"/>
    </source>
</evidence>
<keyword evidence="1" id="KW-0472">Membrane</keyword>
<dbReference type="EMBL" id="WHYS01000002">
    <property type="protein sequence ID" value="MQL56215.1"/>
    <property type="molecule type" value="Genomic_DNA"/>
</dbReference>
<reference evidence="3 4" key="2">
    <citation type="submission" date="2019-10" db="EMBL/GenBank/DDBJ databases">
        <title>Genome Sequences from Six Type Strain Members of the Archaeal Family Sulfolobaceae: Acidianus ambivalens, Acidianus infernus, Metallosphaera prunae, Stygiolobus azoricus, Sulfolobus metallicus, and Sulfurisphaera ohwakuensis.</title>
        <authorList>
            <person name="Counts J.A."/>
            <person name="Kelly R.M."/>
        </authorList>
    </citation>
    <scope>NUCLEOTIDE SEQUENCE [LARGE SCALE GENOMIC DNA]</scope>
    <source>
        <strain evidence="3 4">LEI 10</strain>
    </source>
</reference>
<keyword evidence="1" id="KW-1133">Transmembrane helix</keyword>
<evidence type="ECO:0000313" key="2">
    <source>
        <dbReference type="EMBL" id="MQL56215.1"/>
    </source>
</evidence>
<dbReference type="Proteomes" id="UP000474054">
    <property type="component" value="Unassembled WGS sequence"/>
</dbReference>
<evidence type="ECO:0000313" key="3">
    <source>
        <dbReference type="EMBL" id="QGR21247.1"/>
    </source>
</evidence>
<dbReference type="GeneID" id="42778860"/>
<sequence length="150" mass="16721">MKKLYLIFLTIIVIIGILLLTYPMISALISPSQGLPNYNEKYGNFLISVYNSTTLSIKDENITGLMINLNNLQEEKLTILCIKNTSYTLDVRYFYIKQSVVLSDGKVTAAFVKSDEVYIGDDTIFIPAKLSPGTYSIVFSDGNVITVKVS</sequence>
<name>A0A650CUV7_ACIAM</name>
<evidence type="ECO:0000313" key="5">
    <source>
        <dbReference type="Proteomes" id="UP000474054"/>
    </source>
</evidence>
<gene>
    <name evidence="3" type="ORF">D1866_03950</name>
    <name evidence="2" type="ORF">GFB69_10880</name>
</gene>
<accession>A0A650CUV7</accession>
<feature type="transmembrane region" description="Helical" evidence="1">
    <location>
        <begin position="6"/>
        <end position="29"/>
    </location>
</feature>
<dbReference type="EMBL" id="CP045482">
    <property type="protein sequence ID" value="QGR21247.1"/>
    <property type="molecule type" value="Genomic_DNA"/>
</dbReference>
<organism evidence="3 4">
    <name type="scientific">Acidianus ambivalens</name>
    <name type="common">Desulfurolobus ambivalens</name>
    <dbReference type="NCBI Taxonomy" id="2283"/>
    <lineage>
        <taxon>Archaea</taxon>
        <taxon>Thermoproteota</taxon>
        <taxon>Thermoprotei</taxon>
        <taxon>Sulfolobales</taxon>
        <taxon>Sulfolobaceae</taxon>
        <taxon>Acidianus</taxon>
    </lineage>
</organism>
<protein>
    <submittedName>
        <fullName evidence="3">Uncharacterized protein</fullName>
    </submittedName>
</protein>
<reference evidence="2 5" key="1">
    <citation type="submission" date="2019-10" db="EMBL/GenBank/DDBJ databases">
        <title>Comparative genomics of sulfur disproportionating microorganisms.</title>
        <authorList>
            <person name="Ward L.M."/>
            <person name="Bertran E."/>
            <person name="Johnston D."/>
        </authorList>
    </citation>
    <scope>NUCLEOTIDE SEQUENCE [LARGE SCALE GENOMIC DNA]</scope>
    <source>
        <strain evidence="2 5">DSM 3772</strain>
    </source>
</reference>
<dbReference type="Proteomes" id="UP000426328">
    <property type="component" value="Chromosome"/>
</dbReference>
<keyword evidence="4" id="KW-1185">Reference proteome</keyword>
<dbReference type="AlphaFoldDB" id="A0A650CUV7"/>
<proteinExistence type="predicted"/>